<accession>A0AAP6X7Z2</accession>
<dbReference type="PANTHER" id="PTHR37950:SF1">
    <property type="entry name" value="4-HYDROXYPHENYLACETATE CATABOLISM PROTEIN"/>
    <property type="match status" value="1"/>
</dbReference>
<protein>
    <recommendedName>
        <fullName evidence="5">5-carboxymethyl-2-hydroxymuconate isomerase</fullName>
    </recommendedName>
</protein>
<dbReference type="AlphaFoldDB" id="A0AAP6X7Z2"/>
<dbReference type="InterPro" id="IPR014347">
    <property type="entry name" value="Tautomerase/MIF_sf"/>
</dbReference>
<dbReference type="PANTHER" id="PTHR37950">
    <property type="entry name" value="4-HYDROXYPHENYLACETATE CATABOLISM PROTEIN"/>
    <property type="match status" value="1"/>
</dbReference>
<organism evidence="2 4">
    <name type="scientific">Francisella orientalis</name>
    <dbReference type="NCBI Taxonomy" id="299583"/>
    <lineage>
        <taxon>Bacteria</taxon>
        <taxon>Pseudomonadati</taxon>
        <taxon>Pseudomonadota</taxon>
        <taxon>Gammaproteobacteria</taxon>
        <taxon>Thiotrichales</taxon>
        <taxon>Francisellaceae</taxon>
        <taxon>Francisella</taxon>
    </lineage>
</organism>
<dbReference type="RefSeq" id="WP_014714199.1">
    <property type="nucleotide sequence ID" value="NZ_CP011923.2"/>
</dbReference>
<gene>
    <name evidence="2" type="ORF">CHQ83_00740</name>
    <name evidence="1" type="ORF">FNO190_0083</name>
</gene>
<dbReference type="EMBL" id="CP011923">
    <property type="protein sequence ID" value="AKN87968.1"/>
    <property type="molecule type" value="Genomic_DNA"/>
</dbReference>
<evidence type="ECO:0008006" key="5">
    <source>
        <dbReference type="Google" id="ProtNLM"/>
    </source>
</evidence>
<evidence type="ECO:0000313" key="2">
    <source>
        <dbReference type="EMBL" id="NIY56009.1"/>
    </source>
</evidence>
<dbReference type="Proteomes" id="UP000035930">
    <property type="component" value="Chromosome"/>
</dbReference>
<proteinExistence type="predicted"/>
<dbReference type="Pfam" id="PF02962">
    <property type="entry name" value="CHMI"/>
    <property type="match status" value="1"/>
</dbReference>
<evidence type="ECO:0000313" key="4">
    <source>
        <dbReference type="Proteomes" id="UP000774689"/>
    </source>
</evidence>
<evidence type="ECO:0000313" key="1">
    <source>
        <dbReference type="EMBL" id="AKN87968.1"/>
    </source>
</evidence>
<dbReference type="GO" id="GO:0008704">
    <property type="term" value="F:5-carboxymethyl-2-hydroxymuconate delta-isomerase activity"/>
    <property type="evidence" value="ECO:0007669"/>
    <property type="project" value="InterPro"/>
</dbReference>
<reference evidence="1" key="2">
    <citation type="submission" date="2017-08" db="EMBL/GenBank/DDBJ databases">
        <title>Complete Genome Sequence of Francisella noatunensis subsp. orientalis strain FNO190.</title>
        <authorList>
            <person name="Pereira F.L."/>
            <person name="Goncalves L.A."/>
            <person name="Guilherme T.C."/>
            <person name="Soares S.C."/>
            <person name="Dorella F.A."/>
            <person name="Carvalho A.F."/>
            <person name="Leibowitz M.P."/>
            <person name="Leal C.A.G."/>
            <person name="Azevedo V.A.C."/>
            <person name="Figueiredo H.C.P."/>
        </authorList>
    </citation>
    <scope>NUCLEOTIDE SEQUENCE</scope>
    <source>
        <strain evidence="1">FNO190</strain>
    </source>
</reference>
<evidence type="ECO:0000313" key="3">
    <source>
        <dbReference type="Proteomes" id="UP000035930"/>
    </source>
</evidence>
<keyword evidence="3" id="KW-1185">Reference proteome</keyword>
<reference evidence="2" key="3">
    <citation type="journal article" date="2020" name="Int. J. Syst. Evol. Microbiol.">
        <title>Reclassification of Francisella noatunensis subsp. orientalis Ottem et al. 2009 as Francisella orientalis sp. nov., Francisella noatunensis subsp. chilensis subsp. nov. and emended description of Francisella noatunensis.</title>
        <authorList>
            <person name="Ramirez-Paredes J.G."/>
            <person name="Larsson P."/>
            <person name="Thompson K.D."/>
            <person name="Penman D.J."/>
            <person name="Busse H.J."/>
            <person name="Ohrman C."/>
            <person name="Sjodin A."/>
            <person name="Soto E."/>
            <person name="Richards R.H."/>
            <person name="Adams A."/>
            <person name="Colquhoun D.J."/>
        </authorList>
    </citation>
    <scope>NUCLEOTIDE SEQUENCE</scope>
    <source>
        <strain evidence="2">LADL-07285A</strain>
    </source>
</reference>
<dbReference type="InterPro" id="IPR004220">
    <property type="entry name" value="5-COMe_2-OHmuconate_Isoase"/>
</dbReference>
<sequence length="119" mass="13663">MTTIKIHYTDNIKISDKLDDFCRDLHSTLVEVINTDIHTCRTLIYPCKTYVVGDSSSNFDGFIQLEIDILPGRIPELRKLLGNILLNDLKSLCNDSDVSIDYRVIVNETDTEFYFGLEQ</sequence>
<dbReference type="Gene3D" id="3.30.429.10">
    <property type="entry name" value="Macrophage Migration Inhibitory Factor"/>
    <property type="match status" value="1"/>
</dbReference>
<dbReference type="GeneID" id="45432281"/>
<dbReference type="EMBL" id="QPQM01000001">
    <property type="protein sequence ID" value="NIY56009.1"/>
    <property type="molecule type" value="Genomic_DNA"/>
</dbReference>
<name>A0AAP6X7Z2_9GAMM</name>
<reference evidence="3" key="1">
    <citation type="submission" date="2015-02" db="EMBL/GenBank/DDBJ databases">
        <title>Complete genome sequence of Francisella noatunensis subsp. orientalis FNO190 isolated from farm-raised Nile tilapia in Brazil.</title>
        <authorList>
            <person name="Figueiredo H.C.P."/>
            <person name="Leal C.A.G."/>
            <person name="Pereira F.L."/>
            <person name="Soares S.C."/>
            <person name="Goncalves L.A."/>
            <person name="Dorella F.A."/>
            <person name="Carvalho A.F."/>
            <person name="Azevedo V.A.C."/>
        </authorList>
    </citation>
    <scope>NUCLEOTIDE SEQUENCE [LARGE SCALE GENOMIC DNA]</scope>
    <source>
        <strain evidence="3">FNO190</strain>
    </source>
</reference>
<dbReference type="SUPFAM" id="SSF55331">
    <property type="entry name" value="Tautomerase/MIF"/>
    <property type="match status" value="1"/>
</dbReference>
<dbReference type="Proteomes" id="UP000774689">
    <property type="component" value="Unassembled WGS sequence"/>
</dbReference>